<dbReference type="InterPro" id="IPR042099">
    <property type="entry name" value="ANL_N_sf"/>
</dbReference>
<dbReference type="EMBL" id="CP036268">
    <property type="protein sequence ID" value="QDT35919.1"/>
    <property type="molecule type" value="Genomic_DNA"/>
</dbReference>
<name>A0A517QW78_9PLAN</name>
<gene>
    <name evidence="3" type="primary">lgrD_2</name>
    <name evidence="3" type="ORF">Pan189_02720</name>
</gene>
<dbReference type="Pfam" id="PF13193">
    <property type="entry name" value="AMP-binding_C"/>
    <property type="match status" value="1"/>
</dbReference>
<accession>A0A517QW78</accession>
<dbReference type="PRINTS" id="PR00154">
    <property type="entry name" value="AMPBINDING"/>
</dbReference>
<dbReference type="InterPro" id="IPR045851">
    <property type="entry name" value="AMP-bd_C_sf"/>
</dbReference>
<dbReference type="Gene3D" id="3.30.300.30">
    <property type="match status" value="1"/>
</dbReference>
<organism evidence="3 4">
    <name type="scientific">Stratiformator vulcanicus</name>
    <dbReference type="NCBI Taxonomy" id="2527980"/>
    <lineage>
        <taxon>Bacteria</taxon>
        <taxon>Pseudomonadati</taxon>
        <taxon>Planctomycetota</taxon>
        <taxon>Planctomycetia</taxon>
        <taxon>Planctomycetales</taxon>
        <taxon>Planctomycetaceae</taxon>
        <taxon>Stratiformator</taxon>
    </lineage>
</organism>
<dbReference type="Proteomes" id="UP000317318">
    <property type="component" value="Chromosome"/>
</dbReference>
<dbReference type="InterPro" id="IPR025110">
    <property type="entry name" value="AMP-bd_C"/>
</dbReference>
<protein>
    <submittedName>
        <fullName evidence="3">Linear gramicidin synthase subunit D</fullName>
    </submittedName>
</protein>
<dbReference type="PANTHER" id="PTHR43767:SF1">
    <property type="entry name" value="NONRIBOSOMAL PEPTIDE SYNTHASE PES1 (EUROFUNG)-RELATED"/>
    <property type="match status" value="1"/>
</dbReference>
<dbReference type="InterPro" id="IPR050237">
    <property type="entry name" value="ATP-dep_AMP-bd_enzyme"/>
</dbReference>
<reference evidence="3 4" key="1">
    <citation type="submission" date="2019-02" db="EMBL/GenBank/DDBJ databases">
        <title>Deep-cultivation of Planctomycetes and their phenomic and genomic characterization uncovers novel biology.</title>
        <authorList>
            <person name="Wiegand S."/>
            <person name="Jogler M."/>
            <person name="Boedeker C."/>
            <person name="Pinto D."/>
            <person name="Vollmers J."/>
            <person name="Rivas-Marin E."/>
            <person name="Kohn T."/>
            <person name="Peeters S.H."/>
            <person name="Heuer A."/>
            <person name="Rast P."/>
            <person name="Oberbeckmann S."/>
            <person name="Bunk B."/>
            <person name="Jeske O."/>
            <person name="Meyerdierks A."/>
            <person name="Storesund J.E."/>
            <person name="Kallscheuer N."/>
            <person name="Luecker S."/>
            <person name="Lage O.M."/>
            <person name="Pohl T."/>
            <person name="Merkel B.J."/>
            <person name="Hornburger P."/>
            <person name="Mueller R.-W."/>
            <person name="Bruemmer F."/>
            <person name="Labrenz M."/>
            <person name="Spormann A.M."/>
            <person name="Op den Camp H."/>
            <person name="Overmann J."/>
            <person name="Amann R."/>
            <person name="Jetten M.S.M."/>
            <person name="Mascher T."/>
            <person name="Medema M.H."/>
            <person name="Devos D.P."/>
            <person name="Kaster A.-K."/>
            <person name="Ovreas L."/>
            <person name="Rohde M."/>
            <person name="Galperin M.Y."/>
            <person name="Jogler C."/>
        </authorList>
    </citation>
    <scope>NUCLEOTIDE SEQUENCE [LARGE SCALE GENOMIC DNA]</scope>
    <source>
        <strain evidence="3 4">Pan189</strain>
    </source>
</reference>
<dbReference type="PANTHER" id="PTHR43767">
    <property type="entry name" value="LONG-CHAIN-FATTY-ACID--COA LIGASE"/>
    <property type="match status" value="1"/>
</dbReference>
<dbReference type="NCBIfam" id="TIGR03098">
    <property type="entry name" value="ligase_PEP_1"/>
    <property type="match status" value="1"/>
</dbReference>
<proteinExistence type="predicted"/>
<feature type="domain" description="AMP-dependent synthetase/ligase" evidence="1">
    <location>
        <begin position="10"/>
        <end position="374"/>
    </location>
</feature>
<dbReference type="InterPro" id="IPR020459">
    <property type="entry name" value="AMP-binding"/>
</dbReference>
<dbReference type="OrthoDB" id="9778383at2"/>
<dbReference type="RefSeq" id="WP_145362176.1">
    <property type="nucleotide sequence ID" value="NZ_CP036268.1"/>
</dbReference>
<evidence type="ECO:0000259" key="1">
    <source>
        <dbReference type="Pfam" id="PF00501"/>
    </source>
</evidence>
<sequence length="539" mass="58090">MDFLVHHMLRASAARHAEKEALVHESQRLSFAELKTRVDRLASLLAAASLQPGDRVAIALEPSVEQVVAIFAVSQAQGVFVPIHHSLKAEQVSHIINDCGATALITCAERLVDLEDVIRDASSLKFVVSDDPVAATDLPCPVVDGSASQACSALDVPTDRVNERDLAAILYTSGSTGKPKGVMLSHANVMAGASIVSEYLSIEAQDRILAVLPFSFDAGLNQLTTAVQQGATLVLKSFRFAREIVKTLESEQITGLAGVPPVWNLLVQRSSRLAETSLPRLRYITNTGGALSQTTLAELRQSLPDLDIFLMYGLTEAFRSTYLPPSELDRRPSSMGRAIPNTTIYVLRDDGRECGPGETGELVHHGPTVSLGYWGHPELTAQVLRPHPFAHPGMSDGTKVCYSGDLVKKDEEGFLYFVSRRDNQIKTSGFRVSPSEVEEAIFQSGFVTEAAVVGLPDEMLGQRIAAFVVLNGQDGSAADQIRSFCADRLPRHMVPASVEVMPSLPKTASGKINYPAIRQIGLGSEATDLDRSKNAKAGV</sequence>
<dbReference type="SUPFAM" id="SSF56801">
    <property type="entry name" value="Acetyl-CoA synthetase-like"/>
    <property type="match status" value="1"/>
</dbReference>
<dbReference type="InterPro" id="IPR017529">
    <property type="entry name" value="AcylCoA_ligase_PEP_1"/>
</dbReference>
<dbReference type="Pfam" id="PF00501">
    <property type="entry name" value="AMP-binding"/>
    <property type="match status" value="1"/>
</dbReference>
<feature type="domain" description="AMP-binding enzyme C-terminal" evidence="2">
    <location>
        <begin position="436"/>
        <end position="511"/>
    </location>
</feature>
<dbReference type="GO" id="GO:0016878">
    <property type="term" value="F:acid-thiol ligase activity"/>
    <property type="evidence" value="ECO:0007669"/>
    <property type="project" value="UniProtKB-ARBA"/>
</dbReference>
<dbReference type="AlphaFoldDB" id="A0A517QW78"/>
<dbReference type="Gene3D" id="3.40.50.12780">
    <property type="entry name" value="N-terminal domain of ligase-like"/>
    <property type="match status" value="1"/>
</dbReference>
<dbReference type="InterPro" id="IPR000873">
    <property type="entry name" value="AMP-dep_synth/lig_dom"/>
</dbReference>
<evidence type="ECO:0000259" key="2">
    <source>
        <dbReference type="Pfam" id="PF13193"/>
    </source>
</evidence>
<keyword evidence="4" id="KW-1185">Reference proteome</keyword>
<dbReference type="KEGG" id="svp:Pan189_02720"/>
<evidence type="ECO:0000313" key="4">
    <source>
        <dbReference type="Proteomes" id="UP000317318"/>
    </source>
</evidence>
<evidence type="ECO:0000313" key="3">
    <source>
        <dbReference type="EMBL" id="QDT35919.1"/>
    </source>
</evidence>
<dbReference type="PROSITE" id="PS00455">
    <property type="entry name" value="AMP_BINDING"/>
    <property type="match status" value="1"/>
</dbReference>
<dbReference type="InterPro" id="IPR020845">
    <property type="entry name" value="AMP-binding_CS"/>
</dbReference>